<evidence type="ECO:0000256" key="1">
    <source>
        <dbReference type="ARBA" id="ARBA00023015"/>
    </source>
</evidence>
<dbReference type="InterPro" id="IPR001387">
    <property type="entry name" value="Cro/C1-type_HTH"/>
</dbReference>
<name>A0A4V3BP53_9RHOO</name>
<organism evidence="5 6">
    <name type="scientific">Azoarcus indigens</name>
    <dbReference type="NCBI Taxonomy" id="29545"/>
    <lineage>
        <taxon>Bacteria</taxon>
        <taxon>Pseudomonadati</taxon>
        <taxon>Pseudomonadota</taxon>
        <taxon>Betaproteobacteria</taxon>
        <taxon>Rhodocyclales</taxon>
        <taxon>Zoogloeaceae</taxon>
        <taxon>Azoarcus</taxon>
    </lineage>
</organism>
<proteinExistence type="predicted"/>
<dbReference type="CDD" id="cd00093">
    <property type="entry name" value="HTH_XRE"/>
    <property type="match status" value="1"/>
</dbReference>
<keyword evidence="3" id="KW-0804">Transcription</keyword>
<keyword evidence="2" id="KW-0238">DNA-binding</keyword>
<dbReference type="SUPFAM" id="SSF47413">
    <property type="entry name" value="lambda repressor-like DNA-binding domains"/>
    <property type="match status" value="1"/>
</dbReference>
<dbReference type="GO" id="GO:0003677">
    <property type="term" value="F:DNA binding"/>
    <property type="evidence" value="ECO:0007669"/>
    <property type="project" value="UniProtKB-KW"/>
</dbReference>
<dbReference type="Gene3D" id="1.10.260.40">
    <property type="entry name" value="lambda repressor-like DNA-binding domains"/>
    <property type="match status" value="1"/>
</dbReference>
<dbReference type="PROSITE" id="PS50943">
    <property type="entry name" value="HTH_CROC1"/>
    <property type="match status" value="1"/>
</dbReference>
<dbReference type="EMBL" id="SNVV01000001">
    <property type="protein sequence ID" value="TDN57181.1"/>
    <property type="molecule type" value="Genomic_DNA"/>
</dbReference>
<evidence type="ECO:0000256" key="3">
    <source>
        <dbReference type="ARBA" id="ARBA00023163"/>
    </source>
</evidence>
<keyword evidence="6" id="KW-1185">Reference proteome</keyword>
<dbReference type="GO" id="GO:0003700">
    <property type="term" value="F:DNA-binding transcription factor activity"/>
    <property type="evidence" value="ECO:0007669"/>
    <property type="project" value="TreeGrafter"/>
</dbReference>
<evidence type="ECO:0000313" key="6">
    <source>
        <dbReference type="Proteomes" id="UP000295129"/>
    </source>
</evidence>
<feature type="domain" description="HTH cro/C1-type" evidence="4">
    <location>
        <begin position="7"/>
        <end position="61"/>
    </location>
</feature>
<sequence>MNVGNAIKMCRTRRGVSQGELARRADCSVSYLSMLENNQRDPTLSTLKKVAEALNVPIGILFFLASERDELTGMDKTLAGELARTALEMLSEPLDEQQQPLL</sequence>
<dbReference type="AlphaFoldDB" id="A0A4V3BP53"/>
<dbReference type="RefSeq" id="WP_133588114.1">
    <property type="nucleotide sequence ID" value="NZ_SNVV01000001.1"/>
</dbReference>
<dbReference type="PANTHER" id="PTHR46797">
    <property type="entry name" value="HTH-TYPE TRANSCRIPTIONAL REGULATOR"/>
    <property type="match status" value="1"/>
</dbReference>
<dbReference type="InterPro" id="IPR010982">
    <property type="entry name" value="Lambda_DNA-bd_dom_sf"/>
</dbReference>
<evidence type="ECO:0000256" key="2">
    <source>
        <dbReference type="ARBA" id="ARBA00023125"/>
    </source>
</evidence>
<dbReference type="PANTHER" id="PTHR46797:SF23">
    <property type="entry name" value="HTH-TYPE TRANSCRIPTIONAL REGULATOR SUTR"/>
    <property type="match status" value="1"/>
</dbReference>
<evidence type="ECO:0000259" key="4">
    <source>
        <dbReference type="PROSITE" id="PS50943"/>
    </source>
</evidence>
<dbReference type="GO" id="GO:0005829">
    <property type="term" value="C:cytosol"/>
    <property type="evidence" value="ECO:0007669"/>
    <property type="project" value="TreeGrafter"/>
</dbReference>
<evidence type="ECO:0000313" key="5">
    <source>
        <dbReference type="EMBL" id="TDN57181.1"/>
    </source>
</evidence>
<accession>A0A4V3BP53</accession>
<dbReference type="SMART" id="SM00530">
    <property type="entry name" value="HTH_XRE"/>
    <property type="match status" value="1"/>
</dbReference>
<reference evidence="5 6" key="1">
    <citation type="submission" date="2019-03" db="EMBL/GenBank/DDBJ databases">
        <title>Genomic Encyclopedia of Type Strains, Phase IV (KMG-IV): sequencing the most valuable type-strain genomes for metagenomic binning, comparative biology and taxonomic classification.</title>
        <authorList>
            <person name="Goeker M."/>
        </authorList>
    </citation>
    <scope>NUCLEOTIDE SEQUENCE [LARGE SCALE GENOMIC DNA]</scope>
    <source>
        <strain evidence="5 6">DSM 12121</strain>
    </source>
</reference>
<dbReference type="Pfam" id="PF01381">
    <property type="entry name" value="HTH_3"/>
    <property type="match status" value="1"/>
</dbReference>
<dbReference type="Proteomes" id="UP000295129">
    <property type="component" value="Unassembled WGS sequence"/>
</dbReference>
<keyword evidence="1" id="KW-0805">Transcription regulation</keyword>
<dbReference type="InterPro" id="IPR050807">
    <property type="entry name" value="TransReg_Diox_bact_type"/>
</dbReference>
<gene>
    <name evidence="5" type="ORF">C7389_101567</name>
</gene>
<dbReference type="OrthoDB" id="7477860at2"/>
<protein>
    <submittedName>
        <fullName evidence="5">Helix-turn-helix protein</fullName>
    </submittedName>
</protein>
<comment type="caution">
    <text evidence="5">The sequence shown here is derived from an EMBL/GenBank/DDBJ whole genome shotgun (WGS) entry which is preliminary data.</text>
</comment>